<evidence type="ECO:0000256" key="2">
    <source>
        <dbReference type="ARBA" id="ARBA00022670"/>
    </source>
</evidence>
<evidence type="ECO:0000256" key="4">
    <source>
        <dbReference type="ARBA" id="ARBA00022807"/>
    </source>
</evidence>
<dbReference type="AlphaFoldDB" id="A0A7I8WG82"/>
<organism evidence="11 12">
    <name type="scientific">Bursaphelenchus xylophilus</name>
    <name type="common">Pinewood nematode worm</name>
    <name type="synonym">Aphelenchoides xylophilus</name>
    <dbReference type="NCBI Taxonomy" id="6326"/>
    <lineage>
        <taxon>Eukaryota</taxon>
        <taxon>Metazoa</taxon>
        <taxon>Ecdysozoa</taxon>
        <taxon>Nematoda</taxon>
        <taxon>Chromadorea</taxon>
        <taxon>Rhabditida</taxon>
        <taxon>Tylenchina</taxon>
        <taxon>Tylenchomorpha</taxon>
        <taxon>Aphelenchoidea</taxon>
        <taxon>Aphelenchoididae</taxon>
        <taxon>Bursaphelenchus</taxon>
    </lineage>
</organism>
<feature type="chain" id="PRO_5035254342" evidence="8">
    <location>
        <begin position="17"/>
        <end position="856"/>
    </location>
</feature>
<dbReference type="SMART" id="SM00848">
    <property type="entry name" value="Inhibitor_I29"/>
    <property type="match status" value="1"/>
</dbReference>
<feature type="region of interest" description="Disordered" evidence="7">
    <location>
        <begin position="110"/>
        <end position="129"/>
    </location>
</feature>
<name>A0A7I8WG82_BURXY</name>
<dbReference type="Proteomes" id="UP000659654">
    <property type="component" value="Unassembled WGS sequence"/>
</dbReference>
<dbReference type="EMBL" id="CAJFCV020000003">
    <property type="protein sequence ID" value="CAG9111376.1"/>
    <property type="molecule type" value="Genomic_DNA"/>
</dbReference>
<sequence>MRSILIIAVICAVSSAHHLDSKKFGKGFEDLLDQNKFEDILKGGKIDDLLGNLKNVGDRTKNSLKFASNLHKQLNSTEKKPLNEFFQFIIKHKKEYDNETATSERFQNFRESKRRAEQHQKLDPSATYGTNKFSDLTKEEFIAQKTGINGIEHVLRLHSTAKPANHSRVKRDTPPSAFDWRDWGIISSIKDQGSCGCCYAFAAVGAVEANHKLYTGDDELDLSEQQMVSCTYQNPNYGNNNGCNGGWSDKVMDYIRDKGITSEASYPYTSGSSGKIPSCKSKSPVIYISDEETVPAGDEDAMADYIYNVGPIVTYLDAHQIMDYTGGIIDAPKPSGGWVITHAVVTVGYGNEGGKDFWVMKNQWGEDYGEAGYFRVRRGVNSLRIADFNYNCQHLNGNQILALESLIDQIANTEERLETFRMFLIIYPEKGEAQYSLMGKCKVITLDDDYSLKGFLQYCYSTISPSWLHEQLDTPQRREMLYRLSCFHFCIVERCKYGIFGWITDFSVSTVNFESAANLFKDLCDRWAEISFNSLFSNVLEIAYLADMSDKYDLLVFRTIAQWIFSGLNKHDNGVVDNLHLKTYNVAPALILEQIKKTKFPKDTAMSGLNEAVIRSCKRRQVLAIKKSVLEMLKEDQEEIFEVDEDFNEASNEFVYSVSATQTEEVTGVEYCVRNEIRAIEEAGIPSKRLAYLKTLLEQSDGIHRVEIRNFQRPQAILEQLKQDYAKRQKLPLDELIVFGTLRLPVSTDFVEFSGCCMLGAGYDKDYNCLQEARTPIQSIDTVYVLVKRKNLPVKPESLNVPLYYKQLNGGFVHLLDIEVESNIPSNHWLLRGAKLCTASPIKLEAMEEETAGSNR</sequence>
<dbReference type="InterPro" id="IPR038765">
    <property type="entry name" value="Papain-like_cys_pep_sf"/>
</dbReference>
<feature type="domain" description="Peptidase C1A papain C-terminal" evidence="9">
    <location>
        <begin position="174"/>
        <end position="393"/>
    </location>
</feature>
<dbReference type="InterPro" id="IPR000169">
    <property type="entry name" value="Pept_cys_AS"/>
</dbReference>
<feature type="domain" description="Cathepsin propeptide inhibitor" evidence="10">
    <location>
        <begin position="85"/>
        <end position="141"/>
    </location>
</feature>
<evidence type="ECO:0000259" key="10">
    <source>
        <dbReference type="SMART" id="SM00848"/>
    </source>
</evidence>
<accession>A0A7I8WG82</accession>
<dbReference type="InterPro" id="IPR041228">
    <property type="entry name" value="Dynein_C"/>
</dbReference>
<evidence type="ECO:0000313" key="12">
    <source>
        <dbReference type="Proteomes" id="UP000659654"/>
    </source>
</evidence>
<protein>
    <submittedName>
        <fullName evidence="11">(pine wood nematode) hypothetical protein</fullName>
    </submittedName>
</protein>
<dbReference type="Gene3D" id="3.90.70.10">
    <property type="entry name" value="Cysteine proteinases"/>
    <property type="match status" value="1"/>
</dbReference>
<evidence type="ECO:0000313" key="11">
    <source>
        <dbReference type="EMBL" id="CAD5222932.1"/>
    </source>
</evidence>
<evidence type="ECO:0000256" key="8">
    <source>
        <dbReference type="SAM" id="SignalP"/>
    </source>
</evidence>
<dbReference type="InterPro" id="IPR039417">
    <property type="entry name" value="Peptidase_C1A_papain-like"/>
</dbReference>
<keyword evidence="4" id="KW-0788">Thiol protease</keyword>
<evidence type="ECO:0000259" key="9">
    <source>
        <dbReference type="SMART" id="SM00645"/>
    </source>
</evidence>
<dbReference type="OrthoDB" id="640249at2759"/>
<dbReference type="InterPro" id="IPR043160">
    <property type="entry name" value="Dynein_C_barrel"/>
</dbReference>
<proteinExistence type="inferred from homology"/>
<keyword evidence="3" id="KW-0378">Hydrolase</keyword>
<keyword evidence="8" id="KW-0732">Signal</keyword>
<dbReference type="PANTHER" id="PTHR12411">
    <property type="entry name" value="CYSTEINE PROTEASE FAMILY C1-RELATED"/>
    <property type="match status" value="1"/>
</dbReference>
<dbReference type="InterPro" id="IPR013128">
    <property type="entry name" value="Peptidase_C1A"/>
</dbReference>
<keyword evidence="6" id="KW-1015">Disulfide bond</keyword>
<keyword evidence="2" id="KW-0645">Protease</keyword>
<dbReference type="SUPFAM" id="SSF54001">
    <property type="entry name" value="Cysteine proteinases"/>
    <property type="match status" value="1"/>
</dbReference>
<dbReference type="PROSITE" id="PS00639">
    <property type="entry name" value="THIOL_PROTEASE_HIS"/>
    <property type="match status" value="1"/>
</dbReference>
<evidence type="ECO:0000256" key="5">
    <source>
        <dbReference type="ARBA" id="ARBA00023145"/>
    </source>
</evidence>
<dbReference type="Pfam" id="PF00112">
    <property type="entry name" value="Peptidase_C1"/>
    <property type="match status" value="1"/>
</dbReference>
<evidence type="ECO:0000256" key="3">
    <source>
        <dbReference type="ARBA" id="ARBA00022801"/>
    </source>
</evidence>
<evidence type="ECO:0000256" key="1">
    <source>
        <dbReference type="ARBA" id="ARBA00008455"/>
    </source>
</evidence>
<dbReference type="InterPro" id="IPR000668">
    <property type="entry name" value="Peptidase_C1A_C"/>
</dbReference>
<reference evidence="11" key="1">
    <citation type="submission" date="2020-09" db="EMBL/GenBank/DDBJ databases">
        <authorList>
            <person name="Kikuchi T."/>
        </authorList>
    </citation>
    <scope>NUCLEOTIDE SEQUENCE</scope>
    <source>
        <strain evidence="11">Ka4C1</strain>
    </source>
</reference>
<evidence type="ECO:0000256" key="6">
    <source>
        <dbReference type="ARBA" id="ARBA00023157"/>
    </source>
</evidence>
<dbReference type="Pfam" id="PF08246">
    <property type="entry name" value="Inhibitor_I29"/>
    <property type="match status" value="1"/>
</dbReference>
<dbReference type="CDD" id="cd02248">
    <property type="entry name" value="Peptidase_C1A"/>
    <property type="match status" value="1"/>
</dbReference>
<comment type="similarity">
    <text evidence="1">Belongs to the peptidase C1 family.</text>
</comment>
<feature type="signal peptide" evidence="8">
    <location>
        <begin position="1"/>
        <end position="16"/>
    </location>
</feature>
<comment type="caution">
    <text evidence="11">The sequence shown here is derived from an EMBL/GenBank/DDBJ whole genome shotgun (WGS) entry which is preliminary data.</text>
</comment>
<dbReference type="InterPro" id="IPR013201">
    <property type="entry name" value="Prot_inhib_I29"/>
</dbReference>
<dbReference type="PRINTS" id="PR00705">
    <property type="entry name" value="PAPAIN"/>
</dbReference>
<dbReference type="Gene3D" id="3.10.490.20">
    <property type="match status" value="1"/>
</dbReference>
<dbReference type="Gene3D" id="1.10.8.720">
    <property type="entry name" value="Region D6 of dynein motor"/>
    <property type="match status" value="1"/>
</dbReference>
<dbReference type="InterPro" id="IPR041658">
    <property type="entry name" value="AAA_lid_11"/>
</dbReference>
<keyword evidence="5" id="KW-0865">Zymogen</keyword>
<dbReference type="Pfam" id="PF18198">
    <property type="entry name" value="AAA_lid_11"/>
    <property type="match status" value="1"/>
</dbReference>
<dbReference type="PROSITE" id="PS00139">
    <property type="entry name" value="THIOL_PROTEASE_CYS"/>
    <property type="match status" value="1"/>
</dbReference>
<dbReference type="Proteomes" id="UP000582659">
    <property type="component" value="Unassembled WGS sequence"/>
</dbReference>
<dbReference type="GO" id="GO:0008234">
    <property type="term" value="F:cysteine-type peptidase activity"/>
    <property type="evidence" value="ECO:0007669"/>
    <property type="project" value="UniProtKB-KW"/>
</dbReference>
<dbReference type="Pfam" id="PF18199">
    <property type="entry name" value="Dynein_C"/>
    <property type="match status" value="1"/>
</dbReference>
<dbReference type="GO" id="GO:0006508">
    <property type="term" value="P:proteolysis"/>
    <property type="evidence" value="ECO:0007669"/>
    <property type="project" value="UniProtKB-KW"/>
</dbReference>
<keyword evidence="12" id="KW-1185">Reference proteome</keyword>
<dbReference type="EMBL" id="CAJFDI010000003">
    <property type="protein sequence ID" value="CAD5222932.1"/>
    <property type="molecule type" value="Genomic_DNA"/>
</dbReference>
<dbReference type="InterPro" id="IPR025660">
    <property type="entry name" value="Pept_his_AS"/>
</dbReference>
<gene>
    <name evidence="11" type="ORF">BXYJ_LOCUS7726</name>
</gene>
<feature type="compositionally biased region" description="Basic and acidic residues" evidence="7">
    <location>
        <begin position="110"/>
        <end position="122"/>
    </location>
</feature>
<evidence type="ECO:0000256" key="7">
    <source>
        <dbReference type="SAM" id="MobiDB-lite"/>
    </source>
</evidence>
<dbReference type="SMART" id="SM00645">
    <property type="entry name" value="Pept_C1"/>
    <property type="match status" value="1"/>
</dbReference>
<dbReference type="InterPro" id="IPR042219">
    <property type="entry name" value="AAA_lid_11_sf"/>
</dbReference>